<dbReference type="Proteomes" id="UP000684084">
    <property type="component" value="Unassembled WGS sequence"/>
</dbReference>
<dbReference type="EMBL" id="CAGKOT010000008">
    <property type="protein sequence ID" value="CAB5352508.1"/>
    <property type="molecule type" value="Genomic_DNA"/>
</dbReference>
<dbReference type="InterPro" id="IPR001611">
    <property type="entry name" value="Leu-rich_rpt"/>
</dbReference>
<dbReference type="Pfam" id="PF13516">
    <property type="entry name" value="LRR_6"/>
    <property type="match status" value="1"/>
</dbReference>
<accession>A0A915YXI3</accession>
<proteinExistence type="predicted"/>
<comment type="caution">
    <text evidence="1">The sequence shown here is derived from an EMBL/GenBank/DDBJ whole genome shotgun (WGS) entry which is preliminary data.</text>
</comment>
<organism evidence="1 2">
    <name type="scientific">Rhizophagus irregularis</name>
    <dbReference type="NCBI Taxonomy" id="588596"/>
    <lineage>
        <taxon>Eukaryota</taxon>
        <taxon>Fungi</taxon>
        <taxon>Fungi incertae sedis</taxon>
        <taxon>Mucoromycota</taxon>
        <taxon>Glomeromycotina</taxon>
        <taxon>Glomeromycetes</taxon>
        <taxon>Glomerales</taxon>
        <taxon>Glomeraceae</taxon>
        <taxon>Rhizophagus</taxon>
    </lineage>
</organism>
<reference evidence="1" key="1">
    <citation type="submission" date="2020-05" db="EMBL/GenBank/DDBJ databases">
        <authorList>
            <person name="Rincon C."/>
            <person name="Sanders R I."/>
            <person name="Robbins C."/>
            <person name="Chaturvedi A."/>
        </authorList>
    </citation>
    <scope>NUCLEOTIDE SEQUENCE</scope>
    <source>
        <strain evidence="1">CHB12</strain>
    </source>
</reference>
<dbReference type="GO" id="GO:0019005">
    <property type="term" value="C:SCF ubiquitin ligase complex"/>
    <property type="evidence" value="ECO:0007669"/>
    <property type="project" value="TreeGrafter"/>
</dbReference>
<protein>
    <recommendedName>
        <fullName evidence="3">RNI-like protein</fullName>
    </recommendedName>
</protein>
<gene>
    <name evidence="1" type="ORF">CHRIB12_LOCUS5450</name>
</gene>
<dbReference type="OrthoDB" id="9994419at2759"/>
<dbReference type="PANTHER" id="PTHR13318">
    <property type="entry name" value="PARTNER OF PAIRED, ISOFORM B-RELATED"/>
    <property type="match status" value="1"/>
</dbReference>
<sequence>MSGVVLPTPQQVFSYQPLVQKQLVIKKPIVKIIPYIPPEVIRIILFYLRNDKKTLAACALVNQTFNLHVTPILYHTVSFSFPYTFTLFAKATISESQRSRMIQHLDLSGFSTMGLQKSDSAIQKVVTPQILIKILRSCTMLEAFSVSETLESSVTFDVLKVLVFECKNIKALDFCGLSSKQFCSALASLAEAMGQVKLVRRFNDEENDDDDETRISFQKIKTPVLPHLQRLSLHKCPIIPEYSTILTLLAHSPNLTHLDLGGCSISDSTLDFLATETNVKKTLKHLLLARCKNISSEAIANFVAECEQLEVLNVYDTIISEYDLITILNSPSAKIFKNLDIGSSYITPRVLYAIQENCTSSLQYLGIAHANISSISHLNEFLKAMPSIQYIDLTGVSCLTVLETNNLFNDLQNDHSLQVIEMSESLLKKLGPINGWKINETYNRRWYYFKETLETKPDRFHPRKLDVAESGPERMSKIFQYYSFDV</sequence>
<dbReference type="VEuPathDB" id="FungiDB:RhiirFUN_025724"/>
<dbReference type="GO" id="GO:0031146">
    <property type="term" value="P:SCF-dependent proteasomal ubiquitin-dependent protein catabolic process"/>
    <property type="evidence" value="ECO:0007669"/>
    <property type="project" value="TreeGrafter"/>
</dbReference>
<evidence type="ECO:0008006" key="3">
    <source>
        <dbReference type="Google" id="ProtNLM"/>
    </source>
</evidence>
<evidence type="ECO:0000313" key="2">
    <source>
        <dbReference type="Proteomes" id="UP000684084"/>
    </source>
</evidence>
<dbReference type="AlphaFoldDB" id="A0A915YXI3"/>
<name>A0A915YXI3_9GLOM</name>
<evidence type="ECO:0000313" key="1">
    <source>
        <dbReference type="EMBL" id="CAB5352508.1"/>
    </source>
</evidence>